<dbReference type="InterPro" id="IPR000866">
    <property type="entry name" value="AhpC/TSA"/>
</dbReference>
<dbReference type="OrthoDB" id="261881at2"/>
<proteinExistence type="predicted"/>
<keyword evidence="1" id="KW-0676">Redox-active center</keyword>
<reference evidence="3 4" key="1">
    <citation type="submission" date="2019-02" db="EMBL/GenBank/DDBJ databases">
        <title>Deep-cultivation of Planctomycetes and their phenomic and genomic characterization uncovers novel biology.</title>
        <authorList>
            <person name="Wiegand S."/>
            <person name="Jogler M."/>
            <person name="Boedeker C."/>
            <person name="Pinto D."/>
            <person name="Vollmers J."/>
            <person name="Rivas-Marin E."/>
            <person name="Kohn T."/>
            <person name="Peeters S.H."/>
            <person name="Heuer A."/>
            <person name="Rast P."/>
            <person name="Oberbeckmann S."/>
            <person name="Bunk B."/>
            <person name="Jeske O."/>
            <person name="Meyerdierks A."/>
            <person name="Storesund J.E."/>
            <person name="Kallscheuer N."/>
            <person name="Luecker S."/>
            <person name="Lage O.M."/>
            <person name="Pohl T."/>
            <person name="Merkel B.J."/>
            <person name="Hornburger P."/>
            <person name="Mueller R.-W."/>
            <person name="Bruemmer F."/>
            <person name="Labrenz M."/>
            <person name="Spormann A.M."/>
            <person name="Op den Camp H."/>
            <person name="Overmann J."/>
            <person name="Amann R."/>
            <person name="Jetten M.S.M."/>
            <person name="Mascher T."/>
            <person name="Medema M.H."/>
            <person name="Devos D.P."/>
            <person name="Kaster A.-K."/>
            <person name="Ovreas L."/>
            <person name="Rohde M."/>
            <person name="Galperin M.Y."/>
            <person name="Jogler C."/>
        </authorList>
    </citation>
    <scope>NUCLEOTIDE SEQUENCE [LARGE SCALE GENOMIC DNA]</scope>
    <source>
        <strain evidence="3 4">ElP</strain>
    </source>
</reference>
<protein>
    <submittedName>
        <fullName evidence="3">Thiol-disulfide oxidoreductase ResA</fullName>
    </submittedName>
</protein>
<dbReference type="SUPFAM" id="SSF52833">
    <property type="entry name" value="Thioredoxin-like"/>
    <property type="match status" value="1"/>
</dbReference>
<dbReference type="Proteomes" id="UP000317835">
    <property type="component" value="Chromosome"/>
</dbReference>
<dbReference type="InterPro" id="IPR050553">
    <property type="entry name" value="Thioredoxin_ResA/DsbE_sf"/>
</dbReference>
<dbReference type="PANTHER" id="PTHR42852:SF17">
    <property type="entry name" value="THIOREDOXIN-LIKE PROTEIN HI_1115"/>
    <property type="match status" value="1"/>
</dbReference>
<dbReference type="Pfam" id="PF00578">
    <property type="entry name" value="AhpC-TSA"/>
    <property type="match status" value="1"/>
</dbReference>
<dbReference type="InterPro" id="IPR013766">
    <property type="entry name" value="Thioredoxin_domain"/>
</dbReference>
<keyword evidence="4" id="KW-1185">Reference proteome</keyword>
<dbReference type="InterPro" id="IPR017937">
    <property type="entry name" value="Thioredoxin_CS"/>
</dbReference>
<dbReference type="Gene3D" id="3.40.30.10">
    <property type="entry name" value="Glutaredoxin"/>
    <property type="match status" value="1"/>
</dbReference>
<feature type="domain" description="Thioredoxin" evidence="2">
    <location>
        <begin position="270"/>
        <end position="432"/>
    </location>
</feature>
<dbReference type="KEGG" id="tpla:ElP_10740"/>
<dbReference type="InterPro" id="IPR036249">
    <property type="entry name" value="Thioredoxin-like_sf"/>
</dbReference>
<accession>A0A518GXE5</accession>
<dbReference type="GO" id="GO:0016491">
    <property type="term" value="F:oxidoreductase activity"/>
    <property type="evidence" value="ECO:0007669"/>
    <property type="project" value="InterPro"/>
</dbReference>
<dbReference type="PROSITE" id="PS00194">
    <property type="entry name" value="THIOREDOXIN_1"/>
    <property type="match status" value="1"/>
</dbReference>
<gene>
    <name evidence="3" type="primary">resA_4</name>
    <name evidence="3" type="ORF">ElP_10740</name>
</gene>
<evidence type="ECO:0000313" key="3">
    <source>
        <dbReference type="EMBL" id="QDV33232.1"/>
    </source>
</evidence>
<evidence type="ECO:0000256" key="1">
    <source>
        <dbReference type="ARBA" id="ARBA00023284"/>
    </source>
</evidence>
<dbReference type="AlphaFoldDB" id="A0A518GXE5"/>
<name>A0A518GXE5_9BACT</name>
<evidence type="ECO:0000259" key="2">
    <source>
        <dbReference type="PROSITE" id="PS51352"/>
    </source>
</evidence>
<sequence length="441" mass="46743">MSPTLLLAASLVLGPIPTTIDEAARALLDRVSEAYQALDHYHDQGGRTVAFVLDGERIERADPFRLDYSRPDRFAVQAPGSRVASDGDTMLTVVTPAGHYESIVAPGEASVDLLASSAVGSEILGDPLGPPLTLILGLLTGEEPGRSIPADPVGIALEGDRDWRGAPVRVLRVPLIGKPDWRLFIDPDSELIVGAEAVVSPETLGEFAPPGVSLDGLEVTWDAGTIRPEAPGEGDDPFSTEPPPGMVALGPLLDPESRAREEGARLAADPRVGQPAPQFTASLLDDDGIGEVIRAVDLEGKVVLIDFWATWCGPCLKELPEVAALIDAYAGTAAAEELRVLCVSIDEASDDDPELLAKDLLTFLDRNELSLRTSPIASVAIDPDGSMARAFGVRSIPTAMLIDREGVVRAVITGYDPQFRRKMGGQIDQLLKGAPDEGPPR</sequence>
<dbReference type="PANTHER" id="PTHR42852">
    <property type="entry name" value="THIOL:DISULFIDE INTERCHANGE PROTEIN DSBE"/>
    <property type="match status" value="1"/>
</dbReference>
<dbReference type="RefSeq" id="WP_145267626.1">
    <property type="nucleotide sequence ID" value="NZ_CP036426.1"/>
</dbReference>
<dbReference type="CDD" id="cd02966">
    <property type="entry name" value="TlpA_like_family"/>
    <property type="match status" value="1"/>
</dbReference>
<dbReference type="GO" id="GO:0016209">
    <property type="term" value="F:antioxidant activity"/>
    <property type="evidence" value="ECO:0007669"/>
    <property type="project" value="InterPro"/>
</dbReference>
<organism evidence="3 4">
    <name type="scientific">Tautonia plasticadhaerens</name>
    <dbReference type="NCBI Taxonomy" id="2527974"/>
    <lineage>
        <taxon>Bacteria</taxon>
        <taxon>Pseudomonadati</taxon>
        <taxon>Planctomycetota</taxon>
        <taxon>Planctomycetia</taxon>
        <taxon>Isosphaerales</taxon>
        <taxon>Isosphaeraceae</taxon>
        <taxon>Tautonia</taxon>
    </lineage>
</organism>
<dbReference type="EMBL" id="CP036426">
    <property type="protein sequence ID" value="QDV33232.1"/>
    <property type="molecule type" value="Genomic_DNA"/>
</dbReference>
<dbReference type="PROSITE" id="PS51352">
    <property type="entry name" value="THIOREDOXIN_2"/>
    <property type="match status" value="1"/>
</dbReference>
<evidence type="ECO:0000313" key="4">
    <source>
        <dbReference type="Proteomes" id="UP000317835"/>
    </source>
</evidence>